<dbReference type="Proteomes" id="UP000095322">
    <property type="component" value="Chromosome I"/>
</dbReference>
<accession>A0A143WSS0</accession>
<evidence type="ECO:0000313" key="1">
    <source>
        <dbReference type="EMBL" id="CUX96795.1"/>
    </source>
</evidence>
<organism evidence="1 2">
    <name type="scientific">Candidatus Doolittlea endobia</name>
    <dbReference type="NCBI Taxonomy" id="1778262"/>
    <lineage>
        <taxon>Bacteria</taxon>
        <taxon>Pseudomonadati</taxon>
        <taxon>Pseudomonadota</taxon>
        <taxon>Gammaproteobacteria</taxon>
        <taxon>Enterobacterales</taxon>
        <taxon>Enterobacteriaceae</taxon>
        <taxon>Candidatus Doolittlea</taxon>
    </lineage>
</organism>
<dbReference type="KEGG" id="den:MHIR_DE00553"/>
<dbReference type="AlphaFoldDB" id="A0A143WSS0"/>
<sequence>MPVEVRNISNLLWNSMRLFLNAPANILPSKIIYCHIRAPKLNGHHIERHQPHYNKDRLYFHALLKKAHRNSINLSHNRIYKY</sequence>
<dbReference type="EMBL" id="LN999833">
    <property type="protein sequence ID" value="CUX96795.1"/>
    <property type="molecule type" value="Genomic_DNA"/>
</dbReference>
<name>A0A143WSS0_9ENTR</name>
<keyword evidence="2" id="KW-1185">Reference proteome</keyword>
<proteinExistence type="predicted"/>
<evidence type="ECO:0000313" key="2">
    <source>
        <dbReference type="Proteomes" id="UP000095322"/>
    </source>
</evidence>
<reference evidence="2" key="1">
    <citation type="submission" date="2016-01" db="EMBL/GenBank/DDBJ databases">
        <authorList>
            <person name="Husnik F."/>
        </authorList>
    </citation>
    <scope>NUCLEOTIDE SEQUENCE [LARGE SCALE GENOMIC DNA]</scope>
</reference>
<protein>
    <submittedName>
        <fullName evidence="1">Uncharacterized protein</fullName>
    </submittedName>
</protein>
<gene>
    <name evidence="1" type="ORF">MHIR_DE00553</name>
</gene>